<evidence type="ECO:0000313" key="3">
    <source>
        <dbReference type="Proteomes" id="UP001595384"/>
    </source>
</evidence>
<dbReference type="EMBL" id="JBHRSE010000056">
    <property type="protein sequence ID" value="MFC3023881.1"/>
    <property type="molecule type" value="Genomic_DNA"/>
</dbReference>
<sequence>MVEEIINNIKIVFLGTYSVYIIIWALPAVLFGAVLSLGDSKRIIFIDNILSKDVKKLHSNHTSMLSSSIISRFLRYCIVYPFIKKRAINTNIKFKIFMWVNSIGWWGVILFGFYALLR</sequence>
<keyword evidence="1" id="KW-0812">Transmembrane</keyword>
<keyword evidence="1" id="KW-1133">Transmembrane helix</keyword>
<dbReference type="Proteomes" id="UP001595384">
    <property type="component" value="Unassembled WGS sequence"/>
</dbReference>
<feature type="transmembrane region" description="Helical" evidence="1">
    <location>
        <begin position="96"/>
        <end position="117"/>
    </location>
</feature>
<name>A0ABV7C798_9VIBR</name>
<keyword evidence="3" id="KW-1185">Reference proteome</keyword>
<comment type="caution">
    <text evidence="2">The sequence shown here is derived from an EMBL/GenBank/DDBJ whole genome shotgun (WGS) entry which is preliminary data.</text>
</comment>
<evidence type="ECO:0000313" key="2">
    <source>
        <dbReference type="EMBL" id="MFC3023881.1"/>
    </source>
</evidence>
<organism evidence="2 3">
    <name type="scientific">Vibrio zhugei</name>
    <dbReference type="NCBI Taxonomy" id="2479546"/>
    <lineage>
        <taxon>Bacteria</taxon>
        <taxon>Pseudomonadati</taxon>
        <taxon>Pseudomonadota</taxon>
        <taxon>Gammaproteobacteria</taxon>
        <taxon>Vibrionales</taxon>
        <taxon>Vibrionaceae</taxon>
        <taxon>Vibrio</taxon>
    </lineage>
</organism>
<proteinExistence type="predicted"/>
<reference evidence="3" key="1">
    <citation type="journal article" date="2019" name="Int. J. Syst. Evol. Microbiol.">
        <title>The Global Catalogue of Microorganisms (GCM) 10K type strain sequencing project: providing services to taxonomists for standard genome sequencing and annotation.</title>
        <authorList>
            <consortium name="The Broad Institute Genomics Platform"/>
            <consortium name="The Broad Institute Genome Sequencing Center for Infectious Disease"/>
            <person name="Wu L."/>
            <person name="Ma J."/>
        </authorList>
    </citation>
    <scope>NUCLEOTIDE SEQUENCE [LARGE SCALE GENOMIC DNA]</scope>
    <source>
        <strain evidence="3">KCTC 62784</strain>
    </source>
</reference>
<accession>A0ABV7C798</accession>
<protein>
    <submittedName>
        <fullName evidence="2">Uncharacterized protein</fullName>
    </submittedName>
</protein>
<gene>
    <name evidence="2" type="ORF">ACFODT_08590</name>
</gene>
<dbReference type="RefSeq" id="WP_123015165.1">
    <property type="nucleotide sequence ID" value="NZ_AP024911.1"/>
</dbReference>
<feature type="transmembrane region" description="Helical" evidence="1">
    <location>
        <begin position="17"/>
        <end position="37"/>
    </location>
</feature>
<keyword evidence="1" id="KW-0472">Membrane</keyword>
<evidence type="ECO:0000256" key="1">
    <source>
        <dbReference type="SAM" id="Phobius"/>
    </source>
</evidence>